<comment type="caution">
    <text evidence="1">The sequence shown here is derived from an EMBL/GenBank/DDBJ whole genome shotgun (WGS) entry which is preliminary data.</text>
</comment>
<gene>
    <name evidence="1" type="ORF">NDU88_000681</name>
</gene>
<name>A0AAV7LAX5_PLEWA</name>
<reference evidence="1" key="1">
    <citation type="journal article" date="2022" name="bioRxiv">
        <title>Sequencing and chromosome-scale assembly of the giantPleurodeles waltlgenome.</title>
        <authorList>
            <person name="Brown T."/>
            <person name="Elewa A."/>
            <person name="Iarovenko S."/>
            <person name="Subramanian E."/>
            <person name="Araus A.J."/>
            <person name="Petzold A."/>
            <person name="Susuki M."/>
            <person name="Suzuki K.-i.T."/>
            <person name="Hayashi T."/>
            <person name="Toyoda A."/>
            <person name="Oliveira C."/>
            <person name="Osipova E."/>
            <person name="Leigh N.D."/>
            <person name="Simon A."/>
            <person name="Yun M.H."/>
        </authorList>
    </citation>
    <scope>NUCLEOTIDE SEQUENCE</scope>
    <source>
        <strain evidence="1">20211129_DDA</strain>
        <tissue evidence="1">Liver</tissue>
    </source>
</reference>
<protein>
    <submittedName>
        <fullName evidence="1">Uncharacterized protein</fullName>
    </submittedName>
</protein>
<sequence length="115" mass="13065">MALPKQKCLSRQYMVLDKNDIPPELHDIDPKLWAHGPNDVGKMDIDPCLGRLLKPPPMPPVTLTNALIMRDVVTEQLMDIDISDNAPSSVSTVDYVNERNDAHYSNSRPIYEHMR</sequence>
<evidence type="ECO:0000313" key="2">
    <source>
        <dbReference type="Proteomes" id="UP001066276"/>
    </source>
</evidence>
<dbReference type="Proteomes" id="UP001066276">
    <property type="component" value="Chromosome 11"/>
</dbReference>
<organism evidence="1 2">
    <name type="scientific">Pleurodeles waltl</name>
    <name type="common">Iberian ribbed newt</name>
    <dbReference type="NCBI Taxonomy" id="8319"/>
    <lineage>
        <taxon>Eukaryota</taxon>
        <taxon>Metazoa</taxon>
        <taxon>Chordata</taxon>
        <taxon>Craniata</taxon>
        <taxon>Vertebrata</taxon>
        <taxon>Euteleostomi</taxon>
        <taxon>Amphibia</taxon>
        <taxon>Batrachia</taxon>
        <taxon>Caudata</taxon>
        <taxon>Salamandroidea</taxon>
        <taxon>Salamandridae</taxon>
        <taxon>Pleurodelinae</taxon>
        <taxon>Pleurodeles</taxon>
    </lineage>
</organism>
<keyword evidence="2" id="KW-1185">Reference proteome</keyword>
<dbReference type="AlphaFoldDB" id="A0AAV7LAX5"/>
<dbReference type="EMBL" id="JANPWB010000015">
    <property type="protein sequence ID" value="KAJ1087514.1"/>
    <property type="molecule type" value="Genomic_DNA"/>
</dbReference>
<accession>A0AAV7LAX5</accession>
<evidence type="ECO:0000313" key="1">
    <source>
        <dbReference type="EMBL" id="KAJ1087514.1"/>
    </source>
</evidence>
<proteinExistence type="predicted"/>